<dbReference type="Pfam" id="PF10544">
    <property type="entry name" value="T5orf172"/>
    <property type="match status" value="1"/>
</dbReference>
<keyword evidence="3" id="KW-1185">Reference proteome</keyword>
<feature type="domain" description="Bacteriophage T5 Orf172 DNA-binding" evidence="1">
    <location>
        <begin position="37"/>
        <end position="131"/>
    </location>
</feature>
<comment type="caution">
    <text evidence="2">The sequence shown here is derived from an EMBL/GenBank/DDBJ whole genome shotgun (WGS) entry which is preliminary data.</text>
</comment>
<proteinExistence type="predicted"/>
<dbReference type="PANTHER" id="PTHR28094">
    <property type="entry name" value="MEIOTICALLY UP-REGULATED GENE 113 PROTEIN"/>
    <property type="match status" value="1"/>
</dbReference>
<accession>A0A8H7MFX5</accession>
<reference evidence="2" key="2">
    <citation type="submission" date="2020-09" db="EMBL/GenBank/DDBJ databases">
        <title>Reference genome assembly for Australian Ascochyta lentis isolate Al4.</title>
        <authorList>
            <person name="Lee R.C."/>
            <person name="Farfan-Caceres L.M."/>
            <person name="Debler J.W."/>
            <person name="Williams A.H."/>
            <person name="Henares B.M."/>
        </authorList>
    </citation>
    <scope>NUCLEOTIDE SEQUENCE</scope>
    <source>
        <strain evidence="2">Al4</strain>
    </source>
</reference>
<dbReference type="OrthoDB" id="2417614at2759"/>
<sequence length="194" mass="23063">MQLKSHEELAKALRLKAAKPLSEADKKDGFIYTFWDQQNFGMIKIGRTNNLERRINEWNTQCKVTHHYHQSSHDGQPSKAPEIPHVQRIEKLMNIELSNYRKKRVCDGCSKTHIEWFDIDEAKASKVFQKWRDWICQRPYALDHEGNWTIRPDMLDSFSEVCEPIVFLDAEVKLWPRQGRRKDESKRRTSRRPG</sequence>
<dbReference type="Proteomes" id="UP000651452">
    <property type="component" value="Unassembled WGS sequence"/>
</dbReference>
<reference evidence="2" key="1">
    <citation type="submission" date="2018-12" db="EMBL/GenBank/DDBJ databases">
        <authorList>
            <person name="Syme R.A."/>
            <person name="Farfan-Caceres L."/>
            <person name="Lichtenzveig J."/>
        </authorList>
    </citation>
    <scope>NUCLEOTIDE SEQUENCE</scope>
    <source>
        <strain evidence="2">Al4</strain>
    </source>
</reference>
<name>A0A8H7MFX5_9PLEO</name>
<protein>
    <recommendedName>
        <fullName evidence="1">Bacteriophage T5 Orf172 DNA-binding domain-containing protein</fullName>
    </recommendedName>
</protein>
<evidence type="ECO:0000313" key="2">
    <source>
        <dbReference type="EMBL" id="KAF9694884.1"/>
    </source>
</evidence>
<gene>
    <name evidence="2" type="ORF">EKO04_006815</name>
</gene>
<evidence type="ECO:0000313" key="3">
    <source>
        <dbReference type="Proteomes" id="UP000651452"/>
    </source>
</evidence>
<dbReference type="PANTHER" id="PTHR28094:SF1">
    <property type="entry name" value="MEIOTICALLY UP-REGULATED GENE 113 PROTEIN"/>
    <property type="match status" value="1"/>
</dbReference>
<dbReference type="SMART" id="SM00974">
    <property type="entry name" value="T5orf172"/>
    <property type="match status" value="1"/>
</dbReference>
<dbReference type="InterPro" id="IPR053006">
    <property type="entry name" value="Meiosis_regulatory"/>
</dbReference>
<evidence type="ECO:0000259" key="1">
    <source>
        <dbReference type="SMART" id="SM00974"/>
    </source>
</evidence>
<dbReference type="InterPro" id="IPR018306">
    <property type="entry name" value="Phage_T5_Orf172_DNA-bd"/>
</dbReference>
<dbReference type="AlphaFoldDB" id="A0A8H7MFX5"/>
<dbReference type="EMBL" id="RZGK01000012">
    <property type="protein sequence ID" value="KAF9694884.1"/>
    <property type="molecule type" value="Genomic_DNA"/>
</dbReference>
<organism evidence="2 3">
    <name type="scientific">Ascochyta lentis</name>
    <dbReference type="NCBI Taxonomy" id="205686"/>
    <lineage>
        <taxon>Eukaryota</taxon>
        <taxon>Fungi</taxon>
        <taxon>Dikarya</taxon>
        <taxon>Ascomycota</taxon>
        <taxon>Pezizomycotina</taxon>
        <taxon>Dothideomycetes</taxon>
        <taxon>Pleosporomycetidae</taxon>
        <taxon>Pleosporales</taxon>
        <taxon>Pleosporineae</taxon>
        <taxon>Didymellaceae</taxon>
        <taxon>Ascochyta</taxon>
    </lineage>
</organism>